<dbReference type="OrthoDB" id="10017208at2759"/>
<dbReference type="RefSeq" id="XP_024703424.1">
    <property type="nucleotide sequence ID" value="XM_024844430.1"/>
</dbReference>
<keyword evidence="2 7" id="KW-0812">Transmembrane</keyword>
<evidence type="ECO:0000256" key="2">
    <source>
        <dbReference type="ARBA" id="ARBA00022692"/>
    </source>
</evidence>
<keyword evidence="3 7" id="KW-1133">Transmembrane helix</keyword>
<feature type="transmembrane region" description="Helical" evidence="7">
    <location>
        <begin position="46"/>
        <end position="66"/>
    </location>
</feature>
<dbReference type="STRING" id="1392250.A0A2I2G5G8"/>
<evidence type="ECO:0000256" key="7">
    <source>
        <dbReference type="SAM" id="Phobius"/>
    </source>
</evidence>
<keyword evidence="4 7" id="KW-0472">Membrane</keyword>
<feature type="transmembrane region" description="Helical" evidence="7">
    <location>
        <begin position="12"/>
        <end position="34"/>
    </location>
</feature>
<comment type="caution">
    <text evidence="9">The sequence shown here is derived from an EMBL/GenBank/DDBJ whole genome shotgun (WGS) entry which is preliminary data.</text>
</comment>
<dbReference type="PANTHER" id="PTHR33048:SF151">
    <property type="entry name" value="INTEGRAL MEMBRANE PROTEIN"/>
    <property type="match status" value="1"/>
</dbReference>
<feature type="transmembrane region" description="Helical" evidence="7">
    <location>
        <begin position="201"/>
        <end position="220"/>
    </location>
</feature>
<feature type="transmembrane region" description="Helical" evidence="7">
    <location>
        <begin position="166"/>
        <end position="189"/>
    </location>
</feature>
<protein>
    <recommendedName>
        <fullName evidence="8">Rhodopsin domain-containing protein</fullName>
    </recommendedName>
</protein>
<dbReference type="Proteomes" id="UP000234275">
    <property type="component" value="Unassembled WGS sequence"/>
</dbReference>
<dbReference type="InterPro" id="IPR052337">
    <property type="entry name" value="SAT4-like"/>
</dbReference>
<sequence length="397" mass="44804">MDDDDSHNLQPWVTATTISVTVLAFVAVCLRILARLERKQKLWWDDWMILWSMAWNLVVVGFIFTMVHEGMGLHANTLPPNNVVMIAKYLVVAEILYVFNLVWTKLSILLMYYRIFHFPYFKLWAYIIGTFVICWVICITFLFVFICVPVEKLWYPYLEGRCISQVGTWIANAVSTIVTDLIILFLPLPQVWSLQLRRSEKLAVTLAFGLGFFVVFASAYRFSVLFSYTMADSSYTLAPTVAWTAIEMSAGIISACLPTLRPALQAAARLLHIQGTMPALLRSRSVPFSKGSQSDPINVPPSMDKNPPGSAADHHGTRANRHSFYHLPDDSDSGQEACPQRQLDAALRPDYDHVHMVTNVLSPSTKVVRRGDTDSLSGDEIPLHGIRVQKDFTQSNN</sequence>
<dbReference type="InterPro" id="IPR049326">
    <property type="entry name" value="Rhodopsin_dom_fungi"/>
</dbReference>
<feature type="transmembrane region" description="Helical" evidence="7">
    <location>
        <begin position="86"/>
        <end position="111"/>
    </location>
</feature>
<dbReference type="AlphaFoldDB" id="A0A2I2G5G8"/>
<dbReference type="EMBL" id="MSFO01000005">
    <property type="protein sequence ID" value="PLB48122.1"/>
    <property type="molecule type" value="Genomic_DNA"/>
</dbReference>
<feature type="domain" description="Rhodopsin" evidence="8">
    <location>
        <begin position="30"/>
        <end position="265"/>
    </location>
</feature>
<keyword evidence="10" id="KW-1185">Reference proteome</keyword>
<dbReference type="GO" id="GO:0016020">
    <property type="term" value="C:membrane"/>
    <property type="evidence" value="ECO:0007669"/>
    <property type="project" value="UniProtKB-SubCell"/>
</dbReference>
<evidence type="ECO:0000313" key="9">
    <source>
        <dbReference type="EMBL" id="PLB48122.1"/>
    </source>
</evidence>
<accession>A0A2I2G5G8</accession>
<reference evidence="9 10" key="1">
    <citation type="submission" date="2016-12" db="EMBL/GenBank/DDBJ databases">
        <title>The genomes of Aspergillus section Nigri reveals drivers in fungal speciation.</title>
        <authorList>
            <consortium name="DOE Joint Genome Institute"/>
            <person name="Vesth T.C."/>
            <person name="Nybo J."/>
            <person name="Theobald S."/>
            <person name="Brandl J."/>
            <person name="Frisvad J.C."/>
            <person name="Nielsen K.F."/>
            <person name="Lyhne E.K."/>
            <person name="Kogle M.E."/>
            <person name="Kuo A."/>
            <person name="Riley R."/>
            <person name="Clum A."/>
            <person name="Nolan M."/>
            <person name="Lipzen A."/>
            <person name="Salamov A."/>
            <person name="Henrissat B."/>
            <person name="Wiebenga A."/>
            <person name="De Vries R.P."/>
            <person name="Grigoriev I.V."/>
            <person name="Mortensen U.H."/>
            <person name="Andersen M.R."/>
            <person name="Baker S.E."/>
        </authorList>
    </citation>
    <scope>NUCLEOTIDE SEQUENCE [LARGE SCALE GENOMIC DNA]</scope>
    <source>
        <strain evidence="9 10">IBT 23096</strain>
    </source>
</reference>
<dbReference type="VEuPathDB" id="FungiDB:P170DRAFT_360728"/>
<evidence type="ECO:0000259" key="8">
    <source>
        <dbReference type="Pfam" id="PF20684"/>
    </source>
</evidence>
<name>A0A2I2G5G8_9EURO</name>
<evidence type="ECO:0000256" key="4">
    <source>
        <dbReference type="ARBA" id="ARBA00023136"/>
    </source>
</evidence>
<dbReference type="PANTHER" id="PTHR33048">
    <property type="entry name" value="PTH11-LIKE INTEGRAL MEMBRANE PROTEIN (AFU_ORTHOLOGUE AFUA_5G11245)"/>
    <property type="match status" value="1"/>
</dbReference>
<feature type="transmembrane region" description="Helical" evidence="7">
    <location>
        <begin position="123"/>
        <end position="146"/>
    </location>
</feature>
<dbReference type="Pfam" id="PF20684">
    <property type="entry name" value="Fung_rhodopsin"/>
    <property type="match status" value="1"/>
</dbReference>
<evidence type="ECO:0000256" key="1">
    <source>
        <dbReference type="ARBA" id="ARBA00004141"/>
    </source>
</evidence>
<organism evidence="9 10">
    <name type="scientific">Aspergillus steynii IBT 23096</name>
    <dbReference type="NCBI Taxonomy" id="1392250"/>
    <lineage>
        <taxon>Eukaryota</taxon>
        <taxon>Fungi</taxon>
        <taxon>Dikarya</taxon>
        <taxon>Ascomycota</taxon>
        <taxon>Pezizomycotina</taxon>
        <taxon>Eurotiomycetes</taxon>
        <taxon>Eurotiomycetidae</taxon>
        <taxon>Eurotiales</taxon>
        <taxon>Aspergillaceae</taxon>
        <taxon>Aspergillus</taxon>
        <taxon>Aspergillus subgen. Circumdati</taxon>
    </lineage>
</organism>
<comment type="similarity">
    <text evidence="5">Belongs to the SAT4 family.</text>
</comment>
<evidence type="ECO:0000256" key="3">
    <source>
        <dbReference type="ARBA" id="ARBA00022989"/>
    </source>
</evidence>
<proteinExistence type="inferred from homology"/>
<comment type="subcellular location">
    <subcellularLocation>
        <location evidence="1">Membrane</location>
        <topology evidence="1">Multi-pass membrane protein</topology>
    </subcellularLocation>
</comment>
<feature type="region of interest" description="Disordered" evidence="6">
    <location>
        <begin position="287"/>
        <end position="338"/>
    </location>
</feature>
<dbReference type="GeneID" id="36552130"/>
<feature type="transmembrane region" description="Helical" evidence="7">
    <location>
        <begin position="240"/>
        <end position="260"/>
    </location>
</feature>
<evidence type="ECO:0000313" key="10">
    <source>
        <dbReference type="Proteomes" id="UP000234275"/>
    </source>
</evidence>
<evidence type="ECO:0000256" key="5">
    <source>
        <dbReference type="ARBA" id="ARBA00038359"/>
    </source>
</evidence>
<evidence type="ECO:0000256" key="6">
    <source>
        <dbReference type="SAM" id="MobiDB-lite"/>
    </source>
</evidence>
<gene>
    <name evidence="9" type="ORF">P170DRAFT_360728</name>
</gene>